<dbReference type="GO" id="GO:0016747">
    <property type="term" value="F:acyltransferase activity, transferring groups other than amino-acyl groups"/>
    <property type="evidence" value="ECO:0007669"/>
    <property type="project" value="InterPro"/>
</dbReference>
<dbReference type="SUPFAM" id="SSF55729">
    <property type="entry name" value="Acyl-CoA N-acyltransferases (Nat)"/>
    <property type="match status" value="1"/>
</dbReference>
<dbReference type="PROSITE" id="PS51186">
    <property type="entry name" value="GNAT"/>
    <property type="match status" value="1"/>
</dbReference>
<reference evidence="4 5" key="1">
    <citation type="submission" date="2009-05" db="EMBL/GenBank/DDBJ databases">
        <title>The draft genome of Acidovorax delafieldii 2AN.</title>
        <authorList>
            <consortium name="US DOE Joint Genome Institute (JGI-PGF)"/>
            <person name="Lucas S."/>
            <person name="Copeland A."/>
            <person name="Lapidus A."/>
            <person name="Glavina del Rio T."/>
            <person name="Tice H."/>
            <person name="Bruce D."/>
            <person name="Goodwin L."/>
            <person name="Pitluck S."/>
            <person name="Larimer F."/>
            <person name="Land M.L."/>
            <person name="Hauser L."/>
            <person name="Shelobolina E.S."/>
            <person name="Picardal F."/>
            <person name="Roden E."/>
            <person name="Emerson D."/>
        </authorList>
    </citation>
    <scope>NUCLEOTIDE SEQUENCE [LARGE SCALE GENOMIC DNA]</scope>
    <source>
        <strain evidence="4 5">2AN</strain>
    </source>
</reference>
<proteinExistence type="predicted"/>
<name>C5T0X3_ACIDE</name>
<dbReference type="Gene3D" id="3.40.630.30">
    <property type="match status" value="1"/>
</dbReference>
<feature type="domain" description="N-acetyltransferase" evidence="3">
    <location>
        <begin position="41"/>
        <end position="209"/>
    </location>
</feature>
<dbReference type="Pfam" id="PF00583">
    <property type="entry name" value="Acetyltransf_1"/>
    <property type="match status" value="1"/>
</dbReference>
<dbReference type="EMBL" id="ACQT01000008">
    <property type="protein sequence ID" value="EER61827.1"/>
    <property type="molecule type" value="Genomic_DNA"/>
</dbReference>
<keyword evidence="2" id="KW-0012">Acyltransferase</keyword>
<dbReference type="InterPro" id="IPR000182">
    <property type="entry name" value="GNAT_dom"/>
</dbReference>
<evidence type="ECO:0000256" key="1">
    <source>
        <dbReference type="ARBA" id="ARBA00022679"/>
    </source>
</evidence>
<gene>
    <name evidence="4" type="ORF">AcdelDRAFT_0553</name>
</gene>
<accession>C5T0X3</accession>
<keyword evidence="5" id="KW-1185">Reference proteome</keyword>
<evidence type="ECO:0000259" key="3">
    <source>
        <dbReference type="PROSITE" id="PS51186"/>
    </source>
</evidence>
<sequence length="209" mass="22853">MGPAKGPGVTSGAGCKSVCGDNAGPFVFSSLFSFGFSMSSIQVRPATLRDAKAIAQIHTVAAQEAYKGLVPDEQLKSMSVEKRQAYWREAIEYCEPQVQVAIDGEKIVGFVGYDRSRDEKSRPTTGEIWAIYAAPTHWNQGVGLALWDAARDGLHEEGCTNVTAWVPLRNERALRFHELAGFKRELSTAKTAVIGGVKIEEVRLKRPIN</sequence>
<protein>
    <submittedName>
        <fullName evidence="4">GCN5-related N-acetyltransferase</fullName>
    </submittedName>
</protein>
<dbReference type="PANTHER" id="PTHR43877">
    <property type="entry name" value="AMINOALKYLPHOSPHONATE N-ACETYLTRANSFERASE-RELATED-RELATED"/>
    <property type="match status" value="1"/>
</dbReference>
<dbReference type="Proteomes" id="UP000003856">
    <property type="component" value="Unassembled WGS sequence"/>
</dbReference>
<keyword evidence="1 4" id="KW-0808">Transferase</keyword>
<dbReference type="AlphaFoldDB" id="C5T0X3"/>
<evidence type="ECO:0000313" key="4">
    <source>
        <dbReference type="EMBL" id="EER61827.1"/>
    </source>
</evidence>
<dbReference type="PATRIC" id="fig|573060.9.peg.4606"/>
<organism evidence="4 5">
    <name type="scientific">Acidovorax delafieldii 2AN</name>
    <dbReference type="NCBI Taxonomy" id="573060"/>
    <lineage>
        <taxon>Bacteria</taxon>
        <taxon>Pseudomonadati</taxon>
        <taxon>Pseudomonadota</taxon>
        <taxon>Betaproteobacteria</taxon>
        <taxon>Burkholderiales</taxon>
        <taxon>Comamonadaceae</taxon>
        <taxon>Acidovorax</taxon>
    </lineage>
</organism>
<dbReference type="InterPro" id="IPR050832">
    <property type="entry name" value="Bact_Acetyltransf"/>
</dbReference>
<comment type="caution">
    <text evidence="4">The sequence shown here is derived from an EMBL/GenBank/DDBJ whole genome shotgun (WGS) entry which is preliminary data.</text>
</comment>
<dbReference type="InterPro" id="IPR016181">
    <property type="entry name" value="Acyl_CoA_acyltransferase"/>
</dbReference>
<dbReference type="CDD" id="cd04301">
    <property type="entry name" value="NAT_SF"/>
    <property type="match status" value="1"/>
</dbReference>
<evidence type="ECO:0000256" key="2">
    <source>
        <dbReference type="ARBA" id="ARBA00023315"/>
    </source>
</evidence>
<evidence type="ECO:0000313" key="5">
    <source>
        <dbReference type="Proteomes" id="UP000003856"/>
    </source>
</evidence>